<reference evidence="2" key="1">
    <citation type="journal article" date="2014" name="Front. Microbiol.">
        <title>High frequency of phylogenetically diverse reductive dehalogenase-homologous genes in deep subseafloor sedimentary metagenomes.</title>
        <authorList>
            <person name="Kawai M."/>
            <person name="Futagami T."/>
            <person name="Toyoda A."/>
            <person name="Takaki Y."/>
            <person name="Nishi S."/>
            <person name="Hori S."/>
            <person name="Arai W."/>
            <person name="Tsubouchi T."/>
            <person name="Morono Y."/>
            <person name="Uchiyama I."/>
            <person name="Ito T."/>
            <person name="Fujiyama A."/>
            <person name="Inagaki F."/>
            <person name="Takami H."/>
        </authorList>
    </citation>
    <scope>NUCLEOTIDE SEQUENCE</scope>
    <source>
        <strain evidence="2">Expedition CK06-06</strain>
    </source>
</reference>
<sequence>AGHQGKPGNFREKYDTPNPIIEIEDEDVALWPGGWKEWDIAVCIIYGWRNGVELLPTNGKVYYGHIFCSPITPDSSPMGLGELVHESELEPHEGPLTLPSSRNITFEKSDPGLLR</sequence>
<feature type="region of interest" description="Disordered" evidence="1">
    <location>
        <begin position="91"/>
        <end position="115"/>
    </location>
</feature>
<name>X0ZMK6_9ZZZZ</name>
<feature type="non-terminal residue" evidence="2">
    <location>
        <position position="1"/>
    </location>
</feature>
<proteinExistence type="predicted"/>
<evidence type="ECO:0000313" key="2">
    <source>
        <dbReference type="EMBL" id="GAG61618.1"/>
    </source>
</evidence>
<organism evidence="2">
    <name type="scientific">marine sediment metagenome</name>
    <dbReference type="NCBI Taxonomy" id="412755"/>
    <lineage>
        <taxon>unclassified sequences</taxon>
        <taxon>metagenomes</taxon>
        <taxon>ecological metagenomes</taxon>
    </lineage>
</organism>
<dbReference type="AlphaFoldDB" id="X0ZMK6"/>
<dbReference type="EMBL" id="BART01009024">
    <property type="protein sequence ID" value="GAG61618.1"/>
    <property type="molecule type" value="Genomic_DNA"/>
</dbReference>
<accession>X0ZMK6</accession>
<comment type="caution">
    <text evidence="2">The sequence shown here is derived from an EMBL/GenBank/DDBJ whole genome shotgun (WGS) entry which is preliminary data.</text>
</comment>
<evidence type="ECO:0000256" key="1">
    <source>
        <dbReference type="SAM" id="MobiDB-lite"/>
    </source>
</evidence>
<gene>
    <name evidence="2" type="ORF">S01H4_20121</name>
</gene>
<protein>
    <submittedName>
        <fullName evidence="2">Uncharacterized protein</fullName>
    </submittedName>
</protein>
<feature type="compositionally biased region" description="Basic and acidic residues" evidence="1">
    <location>
        <begin position="105"/>
        <end position="115"/>
    </location>
</feature>